<gene>
    <name evidence="1" type="ORF">Phi13:2_gp002</name>
</gene>
<organism evidence="1 2">
    <name type="scientific">Cellulophaga phage phi13:2</name>
    <dbReference type="NCBI Taxonomy" id="1328030"/>
    <lineage>
        <taxon>Viruses</taxon>
        <taxon>Duplodnaviria</taxon>
        <taxon>Heunggongvirae</taxon>
        <taxon>Uroviricota</taxon>
        <taxon>Caudoviricetes</taxon>
        <taxon>Pachyviridae</taxon>
        <taxon>Baltivirus</taxon>
        <taxon>Baltivirus phi13duo</taxon>
    </lineage>
</organism>
<reference evidence="1 2" key="1">
    <citation type="journal article" date="2013" name="Proc. Natl. Acad. Sci. U.S.A.">
        <title>Twelve previously unknown phage genera are ubiquitous in global oceans.</title>
        <authorList>
            <person name="Holmfeldt K."/>
            <person name="Solonenko N."/>
            <person name="Shah M."/>
            <person name="Corrier K."/>
            <person name="Riemann L."/>
            <person name="Verberkmoes N.C."/>
            <person name="Sullivan M.B."/>
        </authorList>
    </citation>
    <scope>NUCLEOTIDE SEQUENCE [LARGE SCALE GENOMIC DNA]</scope>
    <source>
        <strain evidence="1">Phi13:2</strain>
    </source>
</reference>
<sequence>MTSERIKEIQEQTAYPESLSVKQALLQVWNECEQDHNKKKHINVVSKSAFRFSGIKNKEKFIKYITAPNRETAIAYFEIENPHLTWRTITVLD</sequence>
<accession>S0A5G6</accession>
<evidence type="ECO:0000313" key="2">
    <source>
        <dbReference type="Proteomes" id="UP000014736"/>
    </source>
</evidence>
<reference evidence="2" key="2">
    <citation type="submission" date="2013-03" db="EMBL/GenBank/DDBJ databases">
        <title>The Cellulophaga phages: a novel, diverse, and globally ubiquitous model system.</title>
        <authorList>
            <person name="Holmfeldt K."/>
            <person name="Solonenko N."/>
            <person name="Shah M."/>
            <person name="Corrier K."/>
            <person name="Riemann L."/>
            <person name="VerBerkmoes N.C."/>
            <person name="Sullivan M.B."/>
        </authorList>
    </citation>
    <scope>NUCLEOTIDE SEQUENCE [LARGE SCALE GENOMIC DNA]</scope>
</reference>
<evidence type="ECO:0000313" key="1">
    <source>
        <dbReference type="EMBL" id="AGO49612.1"/>
    </source>
</evidence>
<protein>
    <submittedName>
        <fullName evidence="1">Uncharacterized protein</fullName>
    </submittedName>
</protein>
<proteinExistence type="predicted"/>
<dbReference type="RefSeq" id="YP_008242027.1">
    <property type="nucleotide sequence ID" value="NC_021803.1"/>
</dbReference>
<dbReference type="KEGG" id="vg:16881370"/>
<dbReference type="EMBL" id="KC821633">
    <property type="protein sequence ID" value="AGO49612.1"/>
    <property type="molecule type" value="Genomic_DNA"/>
</dbReference>
<keyword evidence="2" id="KW-1185">Reference proteome</keyword>
<name>S0A5G6_9CAUD</name>
<dbReference type="Proteomes" id="UP000014736">
    <property type="component" value="Segment"/>
</dbReference>
<dbReference type="GeneID" id="16881370"/>